<proteinExistence type="predicted"/>
<feature type="compositionally biased region" description="Gly residues" evidence="1">
    <location>
        <begin position="143"/>
        <end position="155"/>
    </location>
</feature>
<feature type="compositionally biased region" description="Basic residues" evidence="1">
    <location>
        <begin position="176"/>
        <end position="185"/>
    </location>
</feature>
<comment type="caution">
    <text evidence="2">The sequence shown here is derived from an EMBL/GenBank/DDBJ whole genome shotgun (WGS) entry which is preliminary data.</text>
</comment>
<keyword evidence="3" id="KW-1185">Reference proteome</keyword>
<evidence type="ECO:0000313" key="2">
    <source>
        <dbReference type="EMBL" id="GAA2486247.1"/>
    </source>
</evidence>
<gene>
    <name evidence="2" type="ORF">GCM10010393_16660</name>
</gene>
<feature type="region of interest" description="Disordered" evidence="1">
    <location>
        <begin position="1"/>
        <end position="87"/>
    </location>
</feature>
<feature type="region of interest" description="Disordered" evidence="1">
    <location>
        <begin position="143"/>
        <end position="213"/>
    </location>
</feature>
<dbReference type="EMBL" id="BAAASR010000008">
    <property type="protein sequence ID" value="GAA2486247.1"/>
    <property type="molecule type" value="Genomic_DNA"/>
</dbReference>
<organism evidence="2 3">
    <name type="scientific">Streptomyces gobitricini</name>
    <dbReference type="NCBI Taxonomy" id="68211"/>
    <lineage>
        <taxon>Bacteria</taxon>
        <taxon>Bacillati</taxon>
        <taxon>Actinomycetota</taxon>
        <taxon>Actinomycetes</taxon>
        <taxon>Kitasatosporales</taxon>
        <taxon>Streptomycetaceae</taxon>
        <taxon>Streptomyces</taxon>
    </lineage>
</organism>
<feature type="compositionally biased region" description="Low complexity" evidence="1">
    <location>
        <begin position="204"/>
        <end position="213"/>
    </location>
</feature>
<feature type="compositionally biased region" description="Polar residues" evidence="1">
    <location>
        <begin position="69"/>
        <end position="79"/>
    </location>
</feature>
<evidence type="ECO:0000256" key="1">
    <source>
        <dbReference type="SAM" id="MobiDB-lite"/>
    </source>
</evidence>
<protein>
    <submittedName>
        <fullName evidence="2">Uncharacterized protein</fullName>
    </submittedName>
</protein>
<accession>A0ABP5YSC7</accession>
<dbReference type="Proteomes" id="UP001499942">
    <property type="component" value="Unassembled WGS sequence"/>
</dbReference>
<reference evidence="3" key="1">
    <citation type="journal article" date="2019" name="Int. J. Syst. Evol. Microbiol.">
        <title>The Global Catalogue of Microorganisms (GCM) 10K type strain sequencing project: providing services to taxonomists for standard genome sequencing and annotation.</title>
        <authorList>
            <consortium name="The Broad Institute Genomics Platform"/>
            <consortium name="The Broad Institute Genome Sequencing Center for Infectious Disease"/>
            <person name="Wu L."/>
            <person name="Ma J."/>
        </authorList>
    </citation>
    <scope>NUCLEOTIDE SEQUENCE [LARGE SCALE GENOMIC DNA]</scope>
    <source>
        <strain evidence="3">JCM 5062</strain>
    </source>
</reference>
<sequence length="213" mass="22269">MLALRAVPASRRARPPSAPRPGAPAAIGAGSGRSGPTVARQTRGAPLIRVPDGTVPNGPVGHRGCARNRTVTFSRQRPSTARPERFADRAWRGSAGYRSGGGVASRAPSTGALPTWWGAVRRAARHRGGGWPGRSAAAFGTGADAGGGWHDGAGVPGRRPRPRTASHAVRGYGRGRPYRRRRPHAAGRSARTGERRHHRPRPPVVGGPSFLSG</sequence>
<name>A0ABP5YSC7_9ACTN</name>
<evidence type="ECO:0000313" key="3">
    <source>
        <dbReference type="Proteomes" id="UP001499942"/>
    </source>
</evidence>